<dbReference type="InterPro" id="IPR014710">
    <property type="entry name" value="RmlC-like_jellyroll"/>
</dbReference>
<dbReference type="GO" id="GO:0003677">
    <property type="term" value="F:DNA binding"/>
    <property type="evidence" value="ECO:0007669"/>
    <property type="project" value="UniProtKB-KW"/>
</dbReference>
<dbReference type="PANTHER" id="PTHR24567:SF74">
    <property type="entry name" value="HTH-TYPE TRANSCRIPTIONAL REGULATOR ARCR"/>
    <property type="match status" value="1"/>
</dbReference>
<dbReference type="Gene3D" id="2.60.120.10">
    <property type="entry name" value="Jelly Rolls"/>
    <property type="match status" value="1"/>
</dbReference>
<keyword evidence="1" id="KW-0805">Transcription regulation</keyword>
<dbReference type="GO" id="GO:0005829">
    <property type="term" value="C:cytosol"/>
    <property type="evidence" value="ECO:0007669"/>
    <property type="project" value="TreeGrafter"/>
</dbReference>
<dbReference type="InterPro" id="IPR036388">
    <property type="entry name" value="WH-like_DNA-bd_sf"/>
</dbReference>
<dbReference type="InterPro" id="IPR000595">
    <property type="entry name" value="cNMP-bd_dom"/>
</dbReference>
<dbReference type="InterPro" id="IPR050397">
    <property type="entry name" value="Env_Response_Regulators"/>
</dbReference>
<keyword evidence="7" id="KW-1185">Reference proteome</keyword>
<keyword evidence="2" id="KW-0238">DNA-binding</keyword>
<keyword evidence="6" id="KW-0418">Kinase</keyword>
<evidence type="ECO:0000313" key="6">
    <source>
        <dbReference type="EMBL" id="SEA70377.1"/>
    </source>
</evidence>
<evidence type="ECO:0000259" key="5">
    <source>
        <dbReference type="PROSITE" id="PS51063"/>
    </source>
</evidence>
<dbReference type="CDD" id="cd00038">
    <property type="entry name" value="CAP_ED"/>
    <property type="match status" value="1"/>
</dbReference>
<dbReference type="PANTHER" id="PTHR24567">
    <property type="entry name" value="CRP FAMILY TRANSCRIPTIONAL REGULATORY PROTEIN"/>
    <property type="match status" value="1"/>
</dbReference>
<dbReference type="STRING" id="37625.SAMN05660420_02882"/>
<evidence type="ECO:0000313" key="7">
    <source>
        <dbReference type="Proteomes" id="UP000199409"/>
    </source>
</evidence>
<organism evidence="6 7">
    <name type="scientific">Desulfuromusa kysingii</name>
    <dbReference type="NCBI Taxonomy" id="37625"/>
    <lineage>
        <taxon>Bacteria</taxon>
        <taxon>Pseudomonadati</taxon>
        <taxon>Thermodesulfobacteriota</taxon>
        <taxon>Desulfuromonadia</taxon>
        <taxon>Desulfuromonadales</taxon>
        <taxon>Geopsychrobacteraceae</taxon>
        <taxon>Desulfuromusa</taxon>
    </lineage>
</organism>
<proteinExistence type="predicted"/>
<dbReference type="SMART" id="SM00100">
    <property type="entry name" value="cNMP"/>
    <property type="match status" value="1"/>
</dbReference>
<dbReference type="InterPro" id="IPR018490">
    <property type="entry name" value="cNMP-bd_dom_sf"/>
</dbReference>
<accession>A0A1H4DCN3</accession>
<feature type="domain" description="HTH crp-type" evidence="5">
    <location>
        <begin position="148"/>
        <end position="220"/>
    </location>
</feature>
<gene>
    <name evidence="6" type="ORF">SAMN05660420_02882</name>
</gene>
<dbReference type="GO" id="GO:0016301">
    <property type="term" value="F:kinase activity"/>
    <property type="evidence" value="ECO:0007669"/>
    <property type="project" value="UniProtKB-KW"/>
</dbReference>
<evidence type="ECO:0000256" key="3">
    <source>
        <dbReference type="ARBA" id="ARBA00023163"/>
    </source>
</evidence>
<dbReference type="EMBL" id="FNQN01000010">
    <property type="protein sequence ID" value="SEA70377.1"/>
    <property type="molecule type" value="Genomic_DNA"/>
</dbReference>
<sequence>MDQKLWYIKKSGGVFSGLNESEMQTLADISRMVECQRKHQFYLSDELSDKIYLVKKGKVRLGKVNKDGNEITLSVLGPGEIFGELAITDEQHRSHFAEATEDTLVCVFPQDKFQKFLGEHPIITFKMMKLIGFRLRELETRLQDLAFKTVAERLRGTLLHLAEKYGSADKNGQIKLSITQKDIAFLVGATRESVAEELATMKRAGLVKTAYRSLLLSNLDALREQF</sequence>
<reference evidence="6 7" key="1">
    <citation type="submission" date="2016-10" db="EMBL/GenBank/DDBJ databases">
        <authorList>
            <person name="de Groot N.N."/>
        </authorList>
    </citation>
    <scope>NUCLEOTIDE SEQUENCE [LARGE SCALE GENOMIC DNA]</scope>
    <source>
        <strain evidence="6 7">DSM 7343</strain>
    </source>
</reference>
<dbReference type="InterPro" id="IPR012318">
    <property type="entry name" value="HTH_CRP"/>
</dbReference>
<feature type="domain" description="Cyclic nucleotide-binding" evidence="4">
    <location>
        <begin position="14"/>
        <end position="118"/>
    </location>
</feature>
<dbReference type="SUPFAM" id="SSF51206">
    <property type="entry name" value="cAMP-binding domain-like"/>
    <property type="match status" value="1"/>
</dbReference>
<evidence type="ECO:0000256" key="1">
    <source>
        <dbReference type="ARBA" id="ARBA00023015"/>
    </source>
</evidence>
<dbReference type="PROSITE" id="PS50042">
    <property type="entry name" value="CNMP_BINDING_3"/>
    <property type="match status" value="1"/>
</dbReference>
<dbReference type="Gene3D" id="1.10.10.10">
    <property type="entry name" value="Winged helix-like DNA-binding domain superfamily/Winged helix DNA-binding domain"/>
    <property type="match status" value="1"/>
</dbReference>
<dbReference type="Pfam" id="PF13545">
    <property type="entry name" value="HTH_Crp_2"/>
    <property type="match status" value="1"/>
</dbReference>
<evidence type="ECO:0000256" key="2">
    <source>
        <dbReference type="ARBA" id="ARBA00023125"/>
    </source>
</evidence>
<dbReference type="InterPro" id="IPR036390">
    <property type="entry name" value="WH_DNA-bd_sf"/>
</dbReference>
<dbReference type="Proteomes" id="UP000199409">
    <property type="component" value="Unassembled WGS sequence"/>
</dbReference>
<dbReference type="SUPFAM" id="SSF46785">
    <property type="entry name" value="Winged helix' DNA-binding domain"/>
    <property type="match status" value="1"/>
</dbReference>
<name>A0A1H4DCN3_9BACT</name>
<dbReference type="AlphaFoldDB" id="A0A1H4DCN3"/>
<dbReference type="PROSITE" id="PS51063">
    <property type="entry name" value="HTH_CRP_2"/>
    <property type="match status" value="1"/>
</dbReference>
<dbReference type="OrthoDB" id="5415223at2"/>
<dbReference type="RefSeq" id="WP_092350070.1">
    <property type="nucleotide sequence ID" value="NZ_FNQN01000010.1"/>
</dbReference>
<dbReference type="GO" id="GO:0003700">
    <property type="term" value="F:DNA-binding transcription factor activity"/>
    <property type="evidence" value="ECO:0007669"/>
    <property type="project" value="TreeGrafter"/>
</dbReference>
<dbReference type="Pfam" id="PF00027">
    <property type="entry name" value="cNMP_binding"/>
    <property type="match status" value="1"/>
</dbReference>
<keyword evidence="3" id="KW-0804">Transcription</keyword>
<evidence type="ECO:0000259" key="4">
    <source>
        <dbReference type="PROSITE" id="PS50042"/>
    </source>
</evidence>
<keyword evidence="6" id="KW-0808">Transferase</keyword>
<protein>
    <submittedName>
        <fullName evidence="6">cAMP-binding domain of CRP or a regulatory subunit of cAMP-dependent protein kinases</fullName>
    </submittedName>
</protein>